<dbReference type="GO" id="GO:0004252">
    <property type="term" value="F:serine-type endopeptidase activity"/>
    <property type="evidence" value="ECO:0007669"/>
    <property type="project" value="InterPro"/>
</dbReference>
<keyword evidence="2" id="KW-0645">Protease</keyword>
<gene>
    <name evidence="7" type="ORF">CHA01nite_08970</name>
</gene>
<comment type="similarity">
    <text evidence="1 5">Belongs to the peptidase S8 family.</text>
</comment>
<sequence length="144" mass="15294">MGARALENNCIIVAAAGNDSSRPSLPKPVSTPANSVSIMAVGAIDSQMKIARFSNAGLNPVTGGNVNLCAPGVDVISLYPKNSKNKSGNYYAMSGTSMATPHVAGMLALYMEKFPEKAAGEIWEWAESKARPIERLKYRTSETD</sequence>
<dbReference type="PANTHER" id="PTHR43399:SF4">
    <property type="entry name" value="CELL WALL-ASSOCIATED PROTEASE"/>
    <property type="match status" value="1"/>
</dbReference>
<dbReference type="InterPro" id="IPR051048">
    <property type="entry name" value="Peptidase_S8/S53_subtilisin"/>
</dbReference>
<comment type="caution">
    <text evidence="5">Lacks conserved residue(s) required for the propagation of feature annotation.</text>
</comment>
<dbReference type="AlphaFoldDB" id="A0A511YIY6"/>
<evidence type="ECO:0000256" key="2">
    <source>
        <dbReference type="ARBA" id="ARBA00022670"/>
    </source>
</evidence>
<dbReference type="InterPro" id="IPR023828">
    <property type="entry name" value="Peptidase_S8_Ser-AS"/>
</dbReference>
<comment type="caution">
    <text evidence="7">The sequence shown here is derived from an EMBL/GenBank/DDBJ whole genome shotgun (WGS) entry which is preliminary data.</text>
</comment>
<evidence type="ECO:0000313" key="8">
    <source>
        <dbReference type="Proteomes" id="UP000321863"/>
    </source>
</evidence>
<organism evidence="7 8">
    <name type="scientific">Chryseobacterium hagamense</name>
    <dbReference type="NCBI Taxonomy" id="395935"/>
    <lineage>
        <taxon>Bacteria</taxon>
        <taxon>Pseudomonadati</taxon>
        <taxon>Bacteroidota</taxon>
        <taxon>Flavobacteriia</taxon>
        <taxon>Flavobacteriales</taxon>
        <taxon>Weeksellaceae</taxon>
        <taxon>Chryseobacterium group</taxon>
        <taxon>Chryseobacterium</taxon>
    </lineage>
</organism>
<accession>A0A511YIY6</accession>
<evidence type="ECO:0000256" key="4">
    <source>
        <dbReference type="ARBA" id="ARBA00022825"/>
    </source>
</evidence>
<keyword evidence="8" id="KW-1185">Reference proteome</keyword>
<dbReference type="GO" id="GO:0006508">
    <property type="term" value="P:proteolysis"/>
    <property type="evidence" value="ECO:0007669"/>
    <property type="project" value="UniProtKB-KW"/>
</dbReference>
<evidence type="ECO:0000313" key="7">
    <source>
        <dbReference type="EMBL" id="GEN75157.1"/>
    </source>
</evidence>
<keyword evidence="4" id="KW-0720">Serine protease</keyword>
<protein>
    <recommendedName>
        <fullName evidence="6">Peptidase S8/S53 domain-containing protein</fullName>
    </recommendedName>
</protein>
<reference evidence="7 8" key="1">
    <citation type="submission" date="2019-07" db="EMBL/GenBank/DDBJ databases">
        <title>Whole genome shotgun sequence of Chryseobacterium hagamense NBRC 105253.</title>
        <authorList>
            <person name="Hosoyama A."/>
            <person name="Uohara A."/>
            <person name="Ohji S."/>
            <person name="Ichikawa N."/>
        </authorList>
    </citation>
    <scope>NUCLEOTIDE SEQUENCE [LARGE SCALE GENOMIC DNA]</scope>
    <source>
        <strain evidence="7 8">NBRC 105253</strain>
    </source>
</reference>
<feature type="domain" description="Peptidase S8/S53" evidence="6">
    <location>
        <begin position="5"/>
        <end position="130"/>
    </location>
</feature>
<evidence type="ECO:0000256" key="3">
    <source>
        <dbReference type="ARBA" id="ARBA00022801"/>
    </source>
</evidence>
<dbReference type="PROSITE" id="PS51892">
    <property type="entry name" value="SUBTILASE"/>
    <property type="match status" value="1"/>
</dbReference>
<evidence type="ECO:0000256" key="1">
    <source>
        <dbReference type="ARBA" id="ARBA00011073"/>
    </source>
</evidence>
<proteinExistence type="inferred from homology"/>
<name>A0A511YIY6_9FLAO</name>
<dbReference type="PANTHER" id="PTHR43399">
    <property type="entry name" value="SUBTILISIN-RELATED"/>
    <property type="match status" value="1"/>
</dbReference>
<dbReference type="SUPFAM" id="SSF52743">
    <property type="entry name" value="Subtilisin-like"/>
    <property type="match status" value="1"/>
</dbReference>
<dbReference type="Pfam" id="PF00082">
    <property type="entry name" value="Peptidase_S8"/>
    <property type="match status" value="1"/>
</dbReference>
<dbReference type="Gene3D" id="3.40.50.200">
    <property type="entry name" value="Peptidase S8/S53 domain"/>
    <property type="match status" value="1"/>
</dbReference>
<dbReference type="Proteomes" id="UP000321863">
    <property type="component" value="Unassembled WGS sequence"/>
</dbReference>
<evidence type="ECO:0000259" key="6">
    <source>
        <dbReference type="Pfam" id="PF00082"/>
    </source>
</evidence>
<keyword evidence="3" id="KW-0378">Hydrolase</keyword>
<evidence type="ECO:0000256" key="5">
    <source>
        <dbReference type="PROSITE-ProRule" id="PRU01240"/>
    </source>
</evidence>
<dbReference type="InterPro" id="IPR036852">
    <property type="entry name" value="Peptidase_S8/S53_dom_sf"/>
</dbReference>
<dbReference type="PROSITE" id="PS00138">
    <property type="entry name" value="SUBTILASE_SER"/>
    <property type="match status" value="1"/>
</dbReference>
<dbReference type="InterPro" id="IPR000209">
    <property type="entry name" value="Peptidase_S8/S53_dom"/>
</dbReference>
<dbReference type="EMBL" id="BJYJ01000002">
    <property type="protein sequence ID" value="GEN75157.1"/>
    <property type="molecule type" value="Genomic_DNA"/>
</dbReference>